<dbReference type="OrthoDB" id="1909848at2759"/>
<dbReference type="Pfam" id="PF02681">
    <property type="entry name" value="DUF212"/>
    <property type="match status" value="1"/>
</dbReference>
<gene>
    <name evidence="2" type="ORF">KFL_009700020</name>
</gene>
<sequence>MALVVADQLSIVDSLASLRTDTRRRFSQRVTLAQTASKAPARASPFCHPLITNSAVKRKCIWQSRSFSSSWLAGTTPSRDLCARRALPEEAKERRASGVRAALSGILHNEVLVTTAAACVLCQGLKPFAALAEGKPLNWRLVYKSGGMPSSHTSSVTALATAVGLERGLDDDLFAICVVLACIVMYDAQGVRYAVGKQAEVLNSLVIPQISEPPAKLLDEAEQREAPQAEKMLVANTSKHASTSQTGPSGRWVETAAGRPGSERDTWRESSGRASQSDRATRSVTDKLEEALSAPEGAAWIKRMNVEGGEGVSKEEEWSYSPAYRSKDVRESNGAGDVARRGESFSEGRGLAEGYPKAWRHVPLKEAVGHSKLEVAVGGVAGVVLAFAFHATVFGGRL</sequence>
<dbReference type="PANTHER" id="PTHR31446">
    <property type="entry name" value="ACID PHOSPHATASE/VANADIUM-DEPENDENT HALOPEROXIDASE-RELATED PROTEIN"/>
    <property type="match status" value="1"/>
</dbReference>
<organism evidence="2 3">
    <name type="scientific">Klebsormidium nitens</name>
    <name type="common">Green alga</name>
    <name type="synonym">Ulothrix nitens</name>
    <dbReference type="NCBI Taxonomy" id="105231"/>
    <lineage>
        <taxon>Eukaryota</taxon>
        <taxon>Viridiplantae</taxon>
        <taxon>Streptophyta</taxon>
        <taxon>Klebsormidiophyceae</taxon>
        <taxon>Klebsormidiales</taxon>
        <taxon>Klebsormidiaceae</taxon>
        <taxon>Klebsormidium</taxon>
    </lineage>
</organism>
<dbReference type="PANTHER" id="PTHR31446:SF2">
    <property type="entry name" value="ACID PHOSPHATASE_VANADIUM-DEPENDENT HALOPEROXIDASE-RELATED PROTEIN"/>
    <property type="match status" value="1"/>
</dbReference>
<dbReference type="AlphaFoldDB" id="A0A1Y1IN10"/>
<evidence type="ECO:0000313" key="2">
    <source>
        <dbReference type="EMBL" id="GAQ92295.1"/>
    </source>
</evidence>
<accession>A0A1Y1IN10</accession>
<protein>
    <recommendedName>
        <fullName evidence="4">Acid phosphatase/vanadium-dependent haloperoxidase-related protein</fullName>
    </recommendedName>
</protein>
<feature type="compositionally biased region" description="Basic and acidic residues" evidence="1">
    <location>
        <begin position="279"/>
        <end position="289"/>
    </location>
</feature>
<evidence type="ECO:0008006" key="4">
    <source>
        <dbReference type="Google" id="ProtNLM"/>
    </source>
</evidence>
<feature type="compositionally biased region" description="Polar residues" evidence="1">
    <location>
        <begin position="237"/>
        <end position="248"/>
    </location>
</feature>
<feature type="compositionally biased region" description="Basic and acidic residues" evidence="1">
    <location>
        <begin position="261"/>
        <end position="271"/>
    </location>
</feature>
<dbReference type="OMA" id="CCCSAHA"/>
<reference evidence="2 3" key="1">
    <citation type="journal article" date="2014" name="Nat. Commun.">
        <title>Klebsormidium flaccidum genome reveals primary factors for plant terrestrial adaptation.</title>
        <authorList>
            <person name="Hori K."/>
            <person name="Maruyama F."/>
            <person name="Fujisawa T."/>
            <person name="Togashi T."/>
            <person name="Yamamoto N."/>
            <person name="Seo M."/>
            <person name="Sato S."/>
            <person name="Yamada T."/>
            <person name="Mori H."/>
            <person name="Tajima N."/>
            <person name="Moriyama T."/>
            <person name="Ikeuchi M."/>
            <person name="Watanabe M."/>
            <person name="Wada H."/>
            <person name="Kobayashi K."/>
            <person name="Saito M."/>
            <person name="Masuda T."/>
            <person name="Sasaki-Sekimoto Y."/>
            <person name="Mashiguchi K."/>
            <person name="Awai K."/>
            <person name="Shimojima M."/>
            <person name="Masuda S."/>
            <person name="Iwai M."/>
            <person name="Nobusawa T."/>
            <person name="Narise T."/>
            <person name="Kondo S."/>
            <person name="Saito H."/>
            <person name="Sato R."/>
            <person name="Murakawa M."/>
            <person name="Ihara Y."/>
            <person name="Oshima-Yamada Y."/>
            <person name="Ohtaka K."/>
            <person name="Satoh M."/>
            <person name="Sonobe K."/>
            <person name="Ishii M."/>
            <person name="Ohtani R."/>
            <person name="Kanamori-Sato M."/>
            <person name="Honoki R."/>
            <person name="Miyazaki D."/>
            <person name="Mochizuki H."/>
            <person name="Umetsu J."/>
            <person name="Higashi K."/>
            <person name="Shibata D."/>
            <person name="Kamiya Y."/>
            <person name="Sato N."/>
            <person name="Nakamura Y."/>
            <person name="Tabata S."/>
            <person name="Ida S."/>
            <person name="Kurokawa K."/>
            <person name="Ohta H."/>
        </authorList>
    </citation>
    <scope>NUCLEOTIDE SEQUENCE [LARGE SCALE GENOMIC DNA]</scope>
    <source>
        <strain evidence="2 3">NIES-2285</strain>
    </source>
</reference>
<evidence type="ECO:0000313" key="3">
    <source>
        <dbReference type="Proteomes" id="UP000054558"/>
    </source>
</evidence>
<dbReference type="Proteomes" id="UP000054558">
    <property type="component" value="Unassembled WGS sequence"/>
</dbReference>
<dbReference type="CDD" id="cd01610">
    <property type="entry name" value="PAP2_like"/>
    <property type="match status" value="1"/>
</dbReference>
<feature type="region of interest" description="Disordered" evidence="1">
    <location>
        <begin position="237"/>
        <end position="289"/>
    </location>
</feature>
<name>A0A1Y1IN10_KLENI</name>
<evidence type="ECO:0000256" key="1">
    <source>
        <dbReference type="SAM" id="MobiDB-lite"/>
    </source>
</evidence>
<dbReference type="STRING" id="105231.A0A1Y1IN10"/>
<dbReference type="InterPro" id="IPR003832">
    <property type="entry name" value="DUF212"/>
</dbReference>
<keyword evidence="3" id="KW-1185">Reference proteome</keyword>
<proteinExistence type="predicted"/>
<dbReference type="EMBL" id="DF237919">
    <property type="protein sequence ID" value="GAQ92295.1"/>
    <property type="molecule type" value="Genomic_DNA"/>
</dbReference>